<feature type="non-terminal residue" evidence="2">
    <location>
        <position position="178"/>
    </location>
</feature>
<proteinExistence type="predicted"/>
<name>A0ABU8YXR2_9CYAN</name>
<keyword evidence="1" id="KW-0472">Membrane</keyword>
<evidence type="ECO:0000313" key="2">
    <source>
        <dbReference type="EMBL" id="MEK0189130.1"/>
    </source>
</evidence>
<dbReference type="Proteomes" id="UP001384579">
    <property type="component" value="Unassembled WGS sequence"/>
</dbReference>
<evidence type="ECO:0000256" key="1">
    <source>
        <dbReference type="SAM" id="Phobius"/>
    </source>
</evidence>
<protein>
    <submittedName>
        <fullName evidence="2">Capsular biosynthesis protein</fullName>
    </submittedName>
</protein>
<sequence>MDTRKDYQPFLPKSNGQLSPLSAHNYRDKFEEIEEEKLDLSWLFGVVRRRLLVMVVTSIALSSVVGAVILKNSKSITIDYEGSFSLLVEPATAEGLLSKQLDNTVAADLAKINIEGISLVDYETQIRILRSPRMMRPVLQKMQGLYPNMTYNDLTSNLSINRISYEKDGKQQGTKILE</sequence>
<comment type="caution">
    <text evidence="2">The sequence shown here is derived from an EMBL/GenBank/DDBJ whole genome shotgun (WGS) entry which is preliminary data.</text>
</comment>
<reference evidence="2 3" key="1">
    <citation type="journal article" date="2020" name="Harmful Algae">
        <title>Molecular and morphological characterization of a novel dihydroanatoxin-a producing Microcoleus species (cyanobacteria) from the Russian River, California, USA.</title>
        <authorList>
            <person name="Conklin K.Y."/>
            <person name="Stancheva R."/>
            <person name="Otten T.G."/>
            <person name="Fadness R."/>
            <person name="Boyer G.L."/>
            <person name="Read B."/>
            <person name="Zhang X."/>
            <person name="Sheath R.G."/>
        </authorList>
    </citation>
    <scope>NUCLEOTIDE SEQUENCE [LARGE SCALE GENOMIC DNA]</scope>
    <source>
        <strain evidence="2 3">PTRS2</strain>
    </source>
</reference>
<gene>
    <name evidence="2" type="ORF">WMG39_30420</name>
</gene>
<keyword evidence="3" id="KW-1185">Reference proteome</keyword>
<dbReference type="EMBL" id="JBBLXS010000967">
    <property type="protein sequence ID" value="MEK0189130.1"/>
    <property type="molecule type" value="Genomic_DNA"/>
</dbReference>
<evidence type="ECO:0000313" key="3">
    <source>
        <dbReference type="Proteomes" id="UP001384579"/>
    </source>
</evidence>
<feature type="transmembrane region" description="Helical" evidence="1">
    <location>
        <begin position="51"/>
        <end position="70"/>
    </location>
</feature>
<keyword evidence="1" id="KW-0812">Transmembrane</keyword>
<organism evidence="2 3">
    <name type="scientific">Microcoleus anatoxicus PTRS2</name>
    <dbReference type="NCBI Taxonomy" id="2705321"/>
    <lineage>
        <taxon>Bacteria</taxon>
        <taxon>Bacillati</taxon>
        <taxon>Cyanobacteriota</taxon>
        <taxon>Cyanophyceae</taxon>
        <taxon>Oscillatoriophycideae</taxon>
        <taxon>Oscillatoriales</taxon>
        <taxon>Microcoleaceae</taxon>
        <taxon>Microcoleus</taxon>
        <taxon>Microcoleus anatoxicus</taxon>
    </lineage>
</organism>
<keyword evidence="1" id="KW-1133">Transmembrane helix</keyword>
<accession>A0ABU8YXR2</accession>